<evidence type="ECO:0000313" key="4">
    <source>
        <dbReference type="WBParaSite" id="PgE026_g003_t03"/>
    </source>
</evidence>
<dbReference type="WBParaSite" id="PgE026_g003_t03">
    <property type="protein sequence ID" value="PgE026_g003_t03"/>
    <property type="gene ID" value="PgE026_g003"/>
</dbReference>
<organism evidence="2 4">
    <name type="scientific">Parascaris univalens</name>
    <name type="common">Nematode worm</name>
    <dbReference type="NCBI Taxonomy" id="6257"/>
    <lineage>
        <taxon>Eukaryota</taxon>
        <taxon>Metazoa</taxon>
        <taxon>Ecdysozoa</taxon>
        <taxon>Nematoda</taxon>
        <taxon>Chromadorea</taxon>
        <taxon>Rhabditida</taxon>
        <taxon>Spirurina</taxon>
        <taxon>Ascaridomorpha</taxon>
        <taxon>Ascaridoidea</taxon>
        <taxon>Ascarididae</taxon>
        <taxon>Parascaris</taxon>
    </lineage>
</organism>
<reference evidence="3 4" key="1">
    <citation type="submission" date="2022-11" db="UniProtKB">
        <authorList>
            <consortium name="WormBaseParasite"/>
        </authorList>
    </citation>
    <scope>IDENTIFICATION</scope>
</reference>
<feature type="domain" description="Rad21/Rec8-like protein N-terminal" evidence="1">
    <location>
        <begin position="10"/>
        <end position="107"/>
    </location>
</feature>
<accession>A0A914ZYD4</accession>
<evidence type="ECO:0000313" key="3">
    <source>
        <dbReference type="WBParaSite" id="PgE026_g003_t02"/>
    </source>
</evidence>
<dbReference type="Pfam" id="PF04825">
    <property type="entry name" value="Rad21_Rec8_N"/>
    <property type="match status" value="1"/>
</dbReference>
<name>A0A914ZYD4_PARUN</name>
<evidence type="ECO:0000259" key="1">
    <source>
        <dbReference type="Pfam" id="PF04825"/>
    </source>
</evidence>
<dbReference type="Proteomes" id="UP000887569">
    <property type="component" value="Unplaced"/>
</dbReference>
<dbReference type="AlphaFoldDB" id="A0A914ZYD4"/>
<proteinExistence type="predicted"/>
<dbReference type="WBParaSite" id="PgE026_g003_t02">
    <property type="protein sequence ID" value="PgE026_g003_t02"/>
    <property type="gene ID" value="PgE026_g003"/>
</dbReference>
<evidence type="ECO:0000313" key="2">
    <source>
        <dbReference type="Proteomes" id="UP000887569"/>
    </source>
</evidence>
<sequence>MYNAIEMMRLAKGRFSLLWRLAIDKGRKSIRKELMEADIEKYCSDILEAVAFSGEDVNLRFSLHLLSTLCTGIVQLHLKRTELLLHDVEKLNVLLSSKLKEDKQRGDDNAEQLGISDVLSEVGRKGKRKDALTLLNIDTSLIDLSNDLDKMAVDSGLKFGADLNVSDIILEEAHRMERDGNVVDDDLGMITPGQWLILEGVMRDSHADGGEVATDANHPSDDHTREALMIAGAEFAVDKAAEVEPPFVLDSAEVTCEGGRRDQIRNHDAQVDNQPVSFVPSANRRQFGFL</sequence>
<keyword evidence="2" id="KW-1185">Reference proteome</keyword>
<protein>
    <submittedName>
        <fullName evidence="3 4">Rad21/Rec8-like protein N-terminal domain-containing protein</fullName>
    </submittedName>
</protein>
<dbReference type="InterPro" id="IPR006910">
    <property type="entry name" value="Rad21_Rec8_N"/>
</dbReference>